<evidence type="ECO:0000259" key="1">
    <source>
        <dbReference type="Pfam" id="PF13723"/>
    </source>
</evidence>
<name>A0A1X0WCZ4_9GAMM</name>
<evidence type="ECO:0000313" key="3">
    <source>
        <dbReference type="Proteomes" id="UP000192536"/>
    </source>
</evidence>
<organism evidence="2 3">
    <name type="scientific">Rouxiella badensis</name>
    <dbReference type="NCBI Taxonomy" id="1646377"/>
    <lineage>
        <taxon>Bacteria</taxon>
        <taxon>Pseudomonadati</taxon>
        <taxon>Pseudomonadota</taxon>
        <taxon>Gammaproteobacteria</taxon>
        <taxon>Enterobacterales</taxon>
        <taxon>Yersiniaceae</taxon>
        <taxon>Rouxiella</taxon>
    </lineage>
</organism>
<reference evidence="2 3" key="1">
    <citation type="journal article" date="2017" name="Int. J. Syst. Evol. Microbiol.">
        <title>Rouxiella badensis sp. nov. and Rouxiella silvae sp. nov. isolated from peat bog soil in Germany and emendation of the genus description.</title>
        <authorList>
            <person name="Le Fleche-Mateos A."/>
            <person name="Kugler J.H."/>
            <person name="Hansen S.H."/>
            <person name="Syldatk C."/>
            <person name="Hausmann R."/>
            <person name="Lomprez F."/>
            <person name="Vandenbogaert M."/>
            <person name="Manuguerra J.C."/>
            <person name="Grimont P.A."/>
        </authorList>
    </citation>
    <scope>NUCLEOTIDE SEQUENCE [LARGE SCALE GENOMIC DNA]</scope>
    <source>
        <strain evidence="2 3">DSM 100043</strain>
    </source>
</reference>
<dbReference type="STRING" id="1646377.BS640_15785"/>
<proteinExistence type="predicted"/>
<protein>
    <submittedName>
        <fullName evidence="2">Beta-ketoacyl synthase</fullName>
    </submittedName>
</protein>
<sequence length="238" mass="26493">MNYSLTVLDWYAVAPGMNHAEAWNAWASLPEFMGFSGEIEKSQRIPMMSARRMSPVSRIAVEAGLALLEKHQIARAVFTSRHGELERTYKILQILAQEQQVSPTDFSMSVHNTAAGWLTITAKNPLPVTSLAAGKDSFQQGLIEARAMLSADEGEKVLLVDFDGVVPELYGNDFAQEYAPYCVALVLTLGEQFTCRRSGEASEEPVPQSLSFLRNFLLNNKTFCIAGEVGQWQWNRKD</sequence>
<dbReference type="AlphaFoldDB" id="A0A1X0WCZ4"/>
<gene>
    <name evidence="2" type="ORF">BS640_15785</name>
</gene>
<accession>A0A1X0WCZ4</accession>
<feature type="domain" description="Beta-ketoacyl synthase-like N-terminal" evidence="1">
    <location>
        <begin position="23"/>
        <end position="235"/>
    </location>
</feature>
<evidence type="ECO:0000313" key="2">
    <source>
        <dbReference type="EMBL" id="ORJ24583.1"/>
    </source>
</evidence>
<dbReference type="RefSeq" id="WP_084912901.1">
    <property type="nucleotide sequence ID" value="NZ_MRWE01000027.1"/>
</dbReference>
<keyword evidence="3" id="KW-1185">Reference proteome</keyword>
<comment type="caution">
    <text evidence="2">The sequence shown here is derived from an EMBL/GenBank/DDBJ whole genome shotgun (WGS) entry which is preliminary data.</text>
</comment>
<dbReference type="SUPFAM" id="SSF53901">
    <property type="entry name" value="Thiolase-like"/>
    <property type="match status" value="1"/>
</dbReference>
<dbReference type="InterPro" id="IPR016039">
    <property type="entry name" value="Thiolase-like"/>
</dbReference>
<dbReference type="EMBL" id="MRWE01000027">
    <property type="protein sequence ID" value="ORJ24583.1"/>
    <property type="molecule type" value="Genomic_DNA"/>
</dbReference>
<dbReference type="Pfam" id="PF13723">
    <property type="entry name" value="Ketoacyl-synt_2"/>
    <property type="match status" value="1"/>
</dbReference>
<dbReference type="Proteomes" id="UP000192536">
    <property type="component" value="Unassembled WGS sequence"/>
</dbReference>
<dbReference type="GO" id="GO:0016746">
    <property type="term" value="F:acyltransferase activity"/>
    <property type="evidence" value="ECO:0007669"/>
    <property type="project" value="InterPro"/>
</dbReference>
<dbReference type="Gene3D" id="3.40.47.10">
    <property type="match status" value="1"/>
</dbReference>
<dbReference type="InterPro" id="IPR014030">
    <property type="entry name" value="Ketoacyl_synth_N"/>
</dbReference>